<accession>A0A3B4FPE8</accession>
<reference evidence="1" key="1">
    <citation type="submission" date="2023-09" db="UniProtKB">
        <authorList>
            <consortium name="Ensembl"/>
        </authorList>
    </citation>
    <scope>IDENTIFICATION</scope>
</reference>
<dbReference type="Ensembl" id="ENSPNYT00000011415.1">
    <property type="protein sequence ID" value="ENSPNYP00000011146.1"/>
    <property type="gene ID" value="ENSPNYG00000008462.1"/>
</dbReference>
<protein>
    <submittedName>
        <fullName evidence="1">Uncharacterized protein</fullName>
    </submittedName>
</protein>
<proteinExistence type="predicted"/>
<name>A0A3B4FPE8_9CICH</name>
<sequence length="115" mass="13310">MVVKLLHSLHLFVTLREREHKPFSSSAAVVRFSRLFIRVSITCCVFEISHSLCYFFVLFSIQQPKIERPVREKCVCLCKTISLDLLGPCFLSSTTRGPMKLFLWSVTFLPLLHPH</sequence>
<dbReference type="AlphaFoldDB" id="A0A3B4FPE8"/>
<evidence type="ECO:0000313" key="1">
    <source>
        <dbReference type="Ensembl" id="ENSPNYP00000011146.1"/>
    </source>
</evidence>
<organism evidence="1">
    <name type="scientific">Pundamilia nyererei</name>
    <dbReference type="NCBI Taxonomy" id="303518"/>
    <lineage>
        <taxon>Eukaryota</taxon>
        <taxon>Metazoa</taxon>
        <taxon>Chordata</taxon>
        <taxon>Craniata</taxon>
        <taxon>Vertebrata</taxon>
        <taxon>Euteleostomi</taxon>
        <taxon>Actinopterygii</taxon>
        <taxon>Neopterygii</taxon>
        <taxon>Teleostei</taxon>
        <taxon>Neoteleostei</taxon>
        <taxon>Acanthomorphata</taxon>
        <taxon>Ovalentaria</taxon>
        <taxon>Cichlomorphae</taxon>
        <taxon>Cichliformes</taxon>
        <taxon>Cichlidae</taxon>
        <taxon>African cichlids</taxon>
        <taxon>Pseudocrenilabrinae</taxon>
        <taxon>Haplochromini</taxon>
        <taxon>Pundamilia</taxon>
    </lineage>
</organism>